<feature type="domain" description="HTH araC/xylS-type" evidence="4">
    <location>
        <begin position="124"/>
        <end position="205"/>
    </location>
</feature>
<dbReference type="Proteomes" id="UP000295247">
    <property type="component" value="Unassembled WGS sequence"/>
</dbReference>
<dbReference type="InterPro" id="IPR018060">
    <property type="entry name" value="HTH_AraC"/>
</dbReference>
<dbReference type="InterPro" id="IPR009057">
    <property type="entry name" value="Homeodomain-like_sf"/>
</dbReference>
<dbReference type="PROSITE" id="PS01124">
    <property type="entry name" value="HTH_ARAC_FAMILY_2"/>
    <property type="match status" value="1"/>
</dbReference>
<name>A0A4R4A697_MARGR</name>
<dbReference type="GO" id="GO:0003700">
    <property type="term" value="F:DNA-binding transcription factor activity"/>
    <property type="evidence" value="ECO:0007669"/>
    <property type="project" value="InterPro"/>
</dbReference>
<organism evidence="5 6">
    <name type="scientific">Marichromatium gracile</name>
    <name type="common">Chromatium gracile</name>
    <dbReference type="NCBI Taxonomy" id="1048"/>
    <lineage>
        <taxon>Bacteria</taxon>
        <taxon>Pseudomonadati</taxon>
        <taxon>Pseudomonadota</taxon>
        <taxon>Gammaproteobacteria</taxon>
        <taxon>Chromatiales</taxon>
        <taxon>Chromatiaceae</taxon>
        <taxon>Marichromatium</taxon>
    </lineage>
</organism>
<dbReference type="Gene3D" id="1.10.10.60">
    <property type="entry name" value="Homeodomain-like"/>
    <property type="match status" value="1"/>
</dbReference>
<dbReference type="Pfam" id="PF12833">
    <property type="entry name" value="HTH_18"/>
    <property type="match status" value="1"/>
</dbReference>
<reference evidence="5 6" key="1">
    <citation type="submission" date="2019-03" db="EMBL/GenBank/DDBJ databases">
        <title>Genomic Encyclopedia of Type Strains, Phase IV (KMG-IV): sequencing the most valuable type-strain genomes for metagenomic binning, comparative biology and taxonomic classification.</title>
        <authorList>
            <person name="Goeker M."/>
        </authorList>
    </citation>
    <scope>NUCLEOTIDE SEQUENCE [LARGE SCALE GENOMIC DNA]</scope>
    <source>
        <strain evidence="5 6">DSM 203</strain>
    </source>
</reference>
<gene>
    <name evidence="5" type="ORF">EDC29_11112</name>
</gene>
<keyword evidence="1" id="KW-0805">Transcription regulation</keyword>
<evidence type="ECO:0000256" key="1">
    <source>
        <dbReference type="ARBA" id="ARBA00023015"/>
    </source>
</evidence>
<keyword evidence="3" id="KW-0804">Transcription</keyword>
<evidence type="ECO:0000313" key="6">
    <source>
        <dbReference type="Proteomes" id="UP000295247"/>
    </source>
</evidence>
<dbReference type="PANTHER" id="PTHR46796">
    <property type="entry name" value="HTH-TYPE TRANSCRIPTIONAL ACTIVATOR RHAS-RELATED"/>
    <property type="match status" value="1"/>
</dbReference>
<sequence>MSIPEVVTAQWRHDFAAHGVPMAVLPDGCRDLICVQARGFAPRWMVTPLFDRAHLPRLICAETRMVGYRLHPDVRLDQGALLGAVAGRDPADRMAVEAALAAHACRDPALADALACLADAPRPLAQSARQCGLSLRSLQRLVGERSGRPPVFWHQLARIRRAGRMLDGERPLAEVALCAGFADQAHLSRACRRWFGLSPARLARAPELRWQLGQPGYDGMATGEQSSTR</sequence>
<dbReference type="SMART" id="SM00342">
    <property type="entry name" value="HTH_ARAC"/>
    <property type="match status" value="1"/>
</dbReference>
<dbReference type="GO" id="GO:0043565">
    <property type="term" value="F:sequence-specific DNA binding"/>
    <property type="evidence" value="ECO:0007669"/>
    <property type="project" value="InterPro"/>
</dbReference>
<accession>A0A4R4A697</accession>
<evidence type="ECO:0000256" key="2">
    <source>
        <dbReference type="ARBA" id="ARBA00023125"/>
    </source>
</evidence>
<protein>
    <submittedName>
        <fullName evidence="5">AraC family transcriptional regulator</fullName>
    </submittedName>
</protein>
<dbReference type="AlphaFoldDB" id="A0A4R4A697"/>
<proteinExistence type="predicted"/>
<dbReference type="SUPFAM" id="SSF46689">
    <property type="entry name" value="Homeodomain-like"/>
    <property type="match status" value="1"/>
</dbReference>
<keyword evidence="2" id="KW-0238">DNA-binding</keyword>
<dbReference type="EMBL" id="SMDC01000011">
    <property type="protein sequence ID" value="TCW34297.1"/>
    <property type="molecule type" value="Genomic_DNA"/>
</dbReference>
<dbReference type="RefSeq" id="WP_165913534.1">
    <property type="nucleotide sequence ID" value="NZ_NRRH01000010.1"/>
</dbReference>
<evidence type="ECO:0000259" key="4">
    <source>
        <dbReference type="PROSITE" id="PS01124"/>
    </source>
</evidence>
<comment type="caution">
    <text evidence="5">The sequence shown here is derived from an EMBL/GenBank/DDBJ whole genome shotgun (WGS) entry which is preliminary data.</text>
</comment>
<evidence type="ECO:0000256" key="3">
    <source>
        <dbReference type="ARBA" id="ARBA00023163"/>
    </source>
</evidence>
<dbReference type="InterPro" id="IPR050204">
    <property type="entry name" value="AraC_XylS_family_regulators"/>
</dbReference>
<evidence type="ECO:0000313" key="5">
    <source>
        <dbReference type="EMBL" id="TCW34297.1"/>
    </source>
</evidence>